<dbReference type="OrthoDB" id="9803476at2"/>
<evidence type="ECO:0000313" key="1">
    <source>
        <dbReference type="EMBL" id="PJJ72660.1"/>
    </source>
</evidence>
<organism evidence="1 2">
    <name type="scientific">Diaminobutyricimonas aerilata</name>
    <dbReference type="NCBI Taxonomy" id="1162967"/>
    <lineage>
        <taxon>Bacteria</taxon>
        <taxon>Bacillati</taxon>
        <taxon>Actinomycetota</taxon>
        <taxon>Actinomycetes</taxon>
        <taxon>Micrococcales</taxon>
        <taxon>Microbacteriaceae</taxon>
        <taxon>Diaminobutyricimonas</taxon>
    </lineage>
</organism>
<evidence type="ECO:0000313" key="2">
    <source>
        <dbReference type="Proteomes" id="UP000228758"/>
    </source>
</evidence>
<dbReference type="AlphaFoldDB" id="A0A2M9CL85"/>
<accession>A0A2M9CL85</accession>
<proteinExistence type="predicted"/>
<dbReference type="EMBL" id="PGFF01000001">
    <property type="protein sequence ID" value="PJJ72660.1"/>
    <property type="molecule type" value="Genomic_DNA"/>
</dbReference>
<keyword evidence="2" id="KW-1185">Reference proteome</keyword>
<dbReference type="RefSeq" id="WP_100364824.1">
    <property type="nucleotide sequence ID" value="NZ_PGFF01000001.1"/>
</dbReference>
<dbReference type="Proteomes" id="UP000228758">
    <property type="component" value="Unassembled WGS sequence"/>
</dbReference>
<sequence length="153" mass="16476">MAPRELERVYDVAPAIVWDALVDPVLLEGWLGRVSAPLTAGAHVVIQWLDPHHEGSTVTTVVHATTEHELELGGDIAVVLRLEATPGGPRGTRTRLRVDVPGAPAEGRAHAAAHLEALADLLHGHPVVWERWDDDYAAFTASVLSRPSDGTTR</sequence>
<name>A0A2M9CL85_9MICO</name>
<comment type="caution">
    <text evidence="1">The sequence shown here is derived from an EMBL/GenBank/DDBJ whole genome shotgun (WGS) entry which is preliminary data.</text>
</comment>
<dbReference type="SUPFAM" id="SSF55961">
    <property type="entry name" value="Bet v1-like"/>
    <property type="match status" value="1"/>
</dbReference>
<dbReference type="Gene3D" id="3.30.530.20">
    <property type="match status" value="1"/>
</dbReference>
<dbReference type="InterPro" id="IPR023393">
    <property type="entry name" value="START-like_dom_sf"/>
</dbReference>
<reference evidence="1 2" key="1">
    <citation type="submission" date="2017-11" db="EMBL/GenBank/DDBJ databases">
        <title>Genomic Encyclopedia of Archaeal and Bacterial Type Strains, Phase II (KMG-II): From Individual Species to Whole Genera.</title>
        <authorList>
            <person name="Goeker M."/>
        </authorList>
    </citation>
    <scope>NUCLEOTIDE SEQUENCE [LARGE SCALE GENOMIC DNA]</scope>
    <source>
        <strain evidence="1 2">DSM 27393</strain>
    </source>
</reference>
<protein>
    <submittedName>
        <fullName evidence="1">Uncharacterized protein YndB with AHSA1/START domain</fullName>
    </submittedName>
</protein>
<gene>
    <name evidence="1" type="ORF">CLV46_2234</name>
</gene>